<dbReference type="Gene3D" id="3.30.40.10">
    <property type="entry name" value="Zinc/RING finger domain, C3HC4 (zinc finger)"/>
    <property type="match status" value="1"/>
</dbReference>
<keyword evidence="5" id="KW-0677">Repeat</keyword>
<dbReference type="AlphaFoldDB" id="A0A8H5FZ22"/>
<dbReference type="InterPro" id="IPR017907">
    <property type="entry name" value="Znf_RING_CS"/>
</dbReference>
<dbReference type="GO" id="GO:0008270">
    <property type="term" value="F:zinc ion binding"/>
    <property type="evidence" value="ECO:0007669"/>
    <property type="project" value="UniProtKB-KW"/>
</dbReference>
<evidence type="ECO:0000259" key="12">
    <source>
        <dbReference type="PROSITE" id="PS51873"/>
    </source>
</evidence>
<evidence type="ECO:0000256" key="4">
    <source>
        <dbReference type="ARBA" id="ARBA00022723"/>
    </source>
</evidence>
<evidence type="ECO:0000256" key="9">
    <source>
        <dbReference type="PROSITE-ProRule" id="PRU00175"/>
    </source>
</evidence>
<sequence length="394" mass="43628">MALHDIDAATSLLIAQLALQDIEEYNSSLGLEVTGETDEQIAFRLLEEDFELYLQEHGRTRDRMSRSTIMGNGGGQQRQQQSLPERPLSPASSIDYVDDLADDDDEVELPRPIEPRAGLPGLSSFSLPSASSTSDLSYIATPSPEPVAEDYISETRRCLVCSETISPLTYFEAPCGHFYCESCLEDFVNSSVQDESSFPPQCCRKPFPLGPDLLEPSPSSSSSRTSTSSTSSNYSISLALSNSNWTLVRRLHEKSREFSIASKDRVYCPNPRCSIFIGSTNTLPTLALKHSPSQFLCPSCNTTICRHCKQLQSAHIHHVLGRPQCPPSPSELLDRQARDLAKSQKWQTCPGCKHMVEKTEGCFHMVCRCGEEFCYGCGEKWTRGTVCVCGGREE</sequence>
<dbReference type="PANTHER" id="PTHR11685">
    <property type="entry name" value="RBR FAMILY RING FINGER AND IBR DOMAIN-CONTAINING"/>
    <property type="match status" value="1"/>
</dbReference>
<evidence type="ECO:0000256" key="10">
    <source>
        <dbReference type="SAM" id="MobiDB-lite"/>
    </source>
</evidence>
<accession>A0A8H5FZ22</accession>
<name>A0A8H5FZ22_9AGAR</name>
<keyword evidence="7" id="KW-0833">Ubl conjugation pathway</keyword>
<dbReference type="GO" id="GO:0061630">
    <property type="term" value="F:ubiquitin protein ligase activity"/>
    <property type="evidence" value="ECO:0007669"/>
    <property type="project" value="UniProtKB-EC"/>
</dbReference>
<feature type="domain" description="RING-type" evidence="11">
    <location>
        <begin position="158"/>
        <end position="202"/>
    </location>
</feature>
<organism evidence="13 14">
    <name type="scientific">Tetrapyrgos nigripes</name>
    <dbReference type="NCBI Taxonomy" id="182062"/>
    <lineage>
        <taxon>Eukaryota</taxon>
        <taxon>Fungi</taxon>
        <taxon>Dikarya</taxon>
        <taxon>Basidiomycota</taxon>
        <taxon>Agaricomycotina</taxon>
        <taxon>Agaricomycetes</taxon>
        <taxon>Agaricomycetidae</taxon>
        <taxon>Agaricales</taxon>
        <taxon>Marasmiineae</taxon>
        <taxon>Marasmiaceae</taxon>
        <taxon>Tetrapyrgos</taxon>
    </lineage>
</organism>
<dbReference type="InterPro" id="IPR044066">
    <property type="entry name" value="TRIAD_supradom"/>
</dbReference>
<evidence type="ECO:0000256" key="3">
    <source>
        <dbReference type="ARBA" id="ARBA00022679"/>
    </source>
</evidence>
<keyword evidence="4" id="KW-0479">Metal-binding</keyword>
<proteinExistence type="predicted"/>
<dbReference type="GO" id="GO:0016567">
    <property type="term" value="P:protein ubiquitination"/>
    <property type="evidence" value="ECO:0007669"/>
    <property type="project" value="InterPro"/>
</dbReference>
<dbReference type="CDD" id="cd22584">
    <property type="entry name" value="Rcat_RBR_unk"/>
    <property type="match status" value="1"/>
</dbReference>
<gene>
    <name evidence="13" type="ORF">D9758_012409</name>
</gene>
<feature type="domain" description="RING-type" evidence="12">
    <location>
        <begin position="154"/>
        <end position="394"/>
    </location>
</feature>
<dbReference type="InterPro" id="IPR031127">
    <property type="entry name" value="E3_UB_ligase_RBR"/>
</dbReference>
<dbReference type="Pfam" id="PF01485">
    <property type="entry name" value="IBR"/>
    <property type="match status" value="2"/>
</dbReference>
<evidence type="ECO:0000256" key="8">
    <source>
        <dbReference type="ARBA" id="ARBA00022833"/>
    </source>
</evidence>
<dbReference type="EC" id="2.3.2.31" evidence="2"/>
<dbReference type="InterPro" id="IPR013083">
    <property type="entry name" value="Znf_RING/FYVE/PHD"/>
</dbReference>
<evidence type="ECO:0000313" key="13">
    <source>
        <dbReference type="EMBL" id="KAF5354506.1"/>
    </source>
</evidence>
<protein>
    <recommendedName>
        <fullName evidence="2">RBR-type E3 ubiquitin transferase</fullName>
        <ecNumber evidence="2">2.3.2.31</ecNumber>
    </recommendedName>
</protein>
<reference evidence="13 14" key="1">
    <citation type="journal article" date="2020" name="ISME J.">
        <title>Uncovering the hidden diversity of litter-decomposition mechanisms in mushroom-forming fungi.</title>
        <authorList>
            <person name="Floudas D."/>
            <person name="Bentzer J."/>
            <person name="Ahren D."/>
            <person name="Johansson T."/>
            <person name="Persson P."/>
            <person name="Tunlid A."/>
        </authorList>
    </citation>
    <scope>NUCLEOTIDE SEQUENCE [LARGE SCALE GENOMIC DNA]</scope>
    <source>
        <strain evidence="13 14">CBS 291.85</strain>
    </source>
</reference>
<dbReference type="PROSITE" id="PS00518">
    <property type="entry name" value="ZF_RING_1"/>
    <property type="match status" value="1"/>
</dbReference>
<feature type="region of interest" description="Disordered" evidence="10">
    <location>
        <begin position="57"/>
        <end position="96"/>
    </location>
</feature>
<keyword evidence="8" id="KW-0862">Zinc</keyword>
<evidence type="ECO:0000256" key="1">
    <source>
        <dbReference type="ARBA" id="ARBA00001798"/>
    </source>
</evidence>
<evidence type="ECO:0000313" key="14">
    <source>
        <dbReference type="Proteomes" id="UP000559256"/>
    </source>
</evidence>
<dbReference type="InterPro" id="IPR002867">
    <property type="entry name" value="IBR_dom"/>
</dbReference>
<comment type="caution">
    <text evidence="13">The sequence shown here is derived from an EMBL/GenBank/DDBJ whole genome shotgun (WGS) entry which is preliminary data.</text>
</comment>
<dbReference type="PROSITE" id="PS50089">
    <property type="entry name" value="ZF_RING_2"/>
    <property type="match status" value="1"/>
</dbReference>
<dbReference type="Gene3D" id="1.20.120.1750">
    <property type="match status" value="1"/>
</dbReference>
<keyword evidence="14" id="KW-1185">Reference proteome</keyword>
<evidence type="ECO:0000256" key="2">
    <source>
        <dbReference type="ARBA" id="ARBA00012251"/>
    </source>
</evidence>
<evidence type="ECO:0000259" key="11">
    <source>
        <dbReference type="PROSITE" id="PS50089"/>
    </source>
</evidence>
<evidence type="ECO:0000256" key="5">
    <source>
        <dbReference type="ARBA" id="ARBA00022737"/>
    </source>
</evidence>
<dbReference type="Proteomes" id="UP000559256">
    <property type="component" value="Unassembled WGS sequence"/>
</dbReference>
<dbReference type="SMART" id="SM00647">
    <property type="entry name" value="IBR"/>
    <property type="match status" value="2"/>
</dbReference>
<dbReference type="PROSITE" id="PS51873">
    <property type="entry name" value="TRIAD"/>
    <property type="match status" value="1"/>
</dbReference>
<evidence type="ECO:0000256" key="7">
    <source>
        <dbReference type="ARBA" id="ARBA00022786"/>
    </source>
</evidence>
<dbReference type="OrthoDB" id="9977870at2759"/>
<dbReference type="SUPFAM" id="SSF57850">
    <property type="entry name" value="RING/U-box"/>
    <property type="match status" value="2"/>
</dbReference>
<comment type="catalytic activity">
    <reaction evidence="1">
        <text>[E2 ubiquitin-conjugating enzyme]-S-ubiquitinyl-L-cysteine + [acceptor protein]-L-lysine = [E2 ubiquitin-conjugating enzyme]-L-cysteine + [acceptor protein]-N(6)-ubiquitinyl-L-lysine.</text>
        <dbReference type="EC" id="2.3.2.31"/>
    </reaction>
</comment>
<dbReference type="EMBL" id="JAACJM010000059">
    <property type="protein sequence ID" value="KAF5354506.1"/>
    <property type="molecule type" value="Genomic_DNA"/>
</dbReference>
<keyword evidence="6 9" id="KW-0863">Zinc-finger</keyword>
<evidence type="ECO:0000256" key="6">
    <source>
        <dbReference type="ARBA" id="ARBA00022771"/>
    </source>
</evidence>
<keyword evidence="3" id="KW-0808">Transferase</keyword>
<dbReference type="InterPro" id="IPR001841">
    <property type="entry name" value="Znf_RING"/>
</dbReference>